<sequence length="407" mass="45103">MFSWWIIIWLLSLPDVSTQKLENKVLCDTTIKESESKEFNPCLKFKHQYEDCSNVKIERGFARNSQMGLRKCYGRDDNWIECACKQHARCIILAKRKLRDYSQANVTVKCEPEIIKELNKKREEWRVETLPTFATTTKIIIPKRRTTGAASTNEPEANNTAESVTTISEAIFTTIEASTEVMSTEIASPEATIPPVEKTTAKLTAGVTGEITTKPSKTIPTTAMTSSEEASEPSSTNILEPVGSENKESRTSLSQTDDSSTMGIPLVLTTSEETFPANESSLIHDPQQEQQEHQPNKREVHRKAALRLLLLSAGMVCLLIFQLLFISLLRRAYRKHYESTLRSSSGHSKGQSVPKEKKQQGSTDMVTGPTQGTMGGTSSQQGNDMVTGPTQLTTGGPSFQPIRTSPP</sequence>
<name>A0A7I4Y961_HAECO</name>
<organism evidence="4 5">
    <name type="scientific">Haemonchus contortus</name>
    <name type="common">Barber pole worm</name>
    <dbReference type="NCBI Taxonomy" id="6289"/>
    <lineage>
        <taxon>Eukaryota</taxon>
        <taxon>Metazoa</taxon>
        <taxon>Ecdysozoa</taxon>
        <taxon>Nematoda</taxon>
        <taxon>Chromadorea</taxon>
        <taxon>Rhabditida</taxon>
        <taxon>Rhabditina</taxon>
        <taxon>Rhabditomorpha</taxon>
        <taxon>Strongyloidea</taxon>
        <taxon>Trichostrongylidae</taxon>
        <taxon>Haemonchus</taxon>
    </lineage>
</organism>
<dbReference type="AlphaFoldDB" id="A0A7I4Y961"/>
<protein>
    <submittedName>
        <fullName evidence="5">MANSC domain-containing protein</fullName>
    </submittedName>
</protein>
<feature type="compositionally biased region" description="Polar residues" evidence="1">
    <location>
        <begin position="340"/>
        <end position="351"/>
    </location>
</feature>
<evidence type="ECO:0000313" key="4">
    <source>
        <dbReference type="Proteomes" id="UP000025227"/>
    </source>
</evidence>
<feature type="compositionally biased region" description="Low complexity" evidence="1">
    <location>
        <begin position="211"/>
        <end position="236"/>
    </location>
</feature>
<dbReference type="WBParaSite" id="HCON_00060150-00001">
    <property type="protein sequence ID" value="HCON_00060150-00001"/>
    <property type="gene ID" value="HCON_00060150"/>
</dbReference>
<feature type="signal peptide" evidence="3">
    <location>
        <begin position="1"/>
        <end position="18"/>
    </location>
</feature>
<feature type="chain" id="PRO_5029885684" evidence="3">
    <location>
        <begin position="19"/>
        <end position="407"/>
    </location>
</feature>
<proteinExistence type="predicted"/>
<feature type="region of interest" description="Disordered" evidence="1">
    <location>
        <begin position="275"/>
        <end position="298"/>
    </location>
</feature>
<evidence type="ECO:0000256" key="1">
    <source>
        <dbReference type="SAM" id="MobiDB-lite"/>
    </source>
</evidence>
<dbReference type="Proteomes" id="UP000025227">
    <property type="component" value="Unplaced"/>
</dbReference>
<reference evidence="5" key="1">
    <citation type="submission" date="2020-12" db="UniProtKB">
        <authorList>
            <consortium name="WormBaseParasite"/>
        </authorList>
    </citation>
    <scope>IDENTIFICATION</scope>
    <source>
        <strain evidence="5">MHco3</strain>
    </source>
</reference>
<feature type="transmembrane region" description="Helical" evidence="2">
    <location>
        <begin position="304"/>
        <end position="329"/>
    </location>
</feature>
<keyword evidence="2" id="KW-0812">Transmembrane</keyword>
<evidence type="ECO:0000256" key="3">
    <source>
        <dbReference type="SAM" id="SignalP"/>
    </source>
</evidence>
<feature type="compositionally biased region" description="Low complexity" evidence="1">
    <location>
        <begin position="367"/>
        <end position="382"/>
    </location>
</feature>
<feature type="region of interest" description="Disordered" evidence="1">
    <location>
        <begin position="207"/>
        <end position="263"/>
    </location>
</feature>
<dbReference type="OrthoDB" id="10637093at2759"/>
<feature type="compositionally biased region" description="Polar residues" evidence="1">
    <location>
        <begin position="251"/>
        <end position="263"/>
    </location>
</feature>
<feature type="compositionally biased region" description="Polar residues" evidence="1">
    <location>
        <begin position="388"/>
        <end position="407"/>
    </location>
</feature>
<keyword evidence="3" id="KW-0732">Signal</keyword>
<accession>A0A7I4Y961</accession>
<evidence type="ECO:0000256" key="2">
    <source>
        <dbReference type="SAM" id="Phobius"/>
    </source>
</evidence>
<keyword evidence="2" id="KW-0472">Membrane</keyword>
<feature type="compositionally biased region" description="Basic and acidic residues" evidence="1">
    <location>
        <begin position="286"/>
        <end position="298"/>
    </location>
</feature>
<feature type="region of interest" description="Disordered" evidence="1">
    <location>
        <begin position="340"/>
        <end position="407"/>
    </location>
</feature>
<keyword evidence="4" id="KW-1185">Reference proteome</keyword>
<keyword evidence="2" id="KW-1133">Transmembrane helix</keyword>
<evidence type="ECO:0000313" key="5">
    <source>
        <dbReference type="WBParaSite" id="HCON_00060150-00001"/>
    </source>
</evidence>